<dbReference type="EMBL" id="MZ501266">
    <property type="protein sequence ID" value="QZA70470.1"/>
    <property type="molecule type" value="Genomic_DNA"/>
</dbReference>
<sequence>MNSDEYWSQFHKIEMIKANLLRLIDVTITMNPRNCIVCEHFDEATEVCNKYGNQRPPARIIASGCEGFENNDDIPF</sequence>
<keyword evidence="2" id="KW-1185">Reference proteome</keyword>
<evidence type="ECO:0000313" key="1">
    <source>
        <dbReference type="EMBL" id="QZA70470.1"/>
    </source>
</evidence>
<gene>
    <name evidence="1" type="primary">57</name>
    <name evidence="1" type="ORF">AH03_57</name>
</gene>
<name>A0AAE8BQS6_9CAUD</name>
<dbReference type="Proteomes" id="UP000828678">
    <property type="component" value="Segment"/>
</dbReference>
<reference evidence="1" key="1">
    <citation type="submission" date="2021-07" db="EMBL/GenBank/DDBJ databases">
        <authorList>
            <person name="Roth S.J."/>
            <person name="Krukonis G.P."/>
            <person name="Delesalle V.A."/>
        </authorList>
    </citation>
    <scope>NUCLEOTIDE SEQUENCE</scope>
</reference>
<protein>
    <submittedName>
        <fullName evidence="1">Uncharacterized protein</fullName>
    </submittedName>
</protein>
<evidence type="ECO:0000313" key="2">
    <source>
        <dbReference type="Proteomes" id="UP000828678"/>
    </source>
</evidence>
<organism evidence="1 2">
    <name type="scientific">Erwinia phage AH03</name>
    <dbReference type="NCBI Taxonomy" id="2869568"/>
    <lineage>
        <taxon>Viruses</taxon>
        <taxon>Duplodnaviria</taxon>
        <taxon>Heunggongvirae</taxon>
        <taxon>Uroviricota</taxon>
        <taxon>Caudoviricetes</taxon>
        <taxon>Ahotrevirus</taxon>
        <taxon>Ahotrevirus AH03</taxon>
    </lineage>
</organism>
<accession>A0AAE8BQS6</accession>
<proteinExistence type="predicted"/>